<reference evidence="2" key="2">
    <citation type="submission" date="2019-08" db="EMBL/GenBank/DDBJ databases">
        <title>Investigation of anaerobic lignin degradation for improved lignocellulosic biofuels.</title>
        <authorList>
            <person name="Deangelis K.PhD."/>
        </authorList>
    </citation>
    <scope>NUCLEOTIDE SEQUENCE [LARGE SCALE GENOMIC DNA]</scope>
    <source>
        <strain evidence="2">128R</strain>
    </source>
</reference>
<keyword evidence="1" id="KW-0732">Signal</keyword>
<feature type="chain" id="PRO_5022195298" evidence="1">
    <location>
        <begin position="19"/>
        <end position="165"/>
    </location>
</feature>
<organism evidence="2">
    <name type="scientific">Serratia fonticola</name>
    <dbReference type="NCBI Taxonomy" id="47917"/>
    <lineage>
        <taxon>Bacteria</taxon>
        <taxon>Pseudomonadati</taxon>
        <taxon>Pseudomonadota</taxon>
        <taxon>Gammaproteobacteria</taxon>
        <taxon>Enterobacterales</taxon>
        <taxon>Yersiniaceae</taxon>
        <taxon>Serratia</taxon>
    </lineage>
</organism>
<comment type="caution">
    <text evidence="2">The sequence shown here is derived from an EMBL/GenBank/DDBJ whole genome shotgun (WGS) entry which is preliminary data.</text>
</comment>
<evidence type="ECO:0000313" key="2">
    <source>
        <dbReference type="EMBL" id="TVZ68362.1"/>
    </source>
</evidence>
<gene>
    <name evidence="2" type="ORF">FHU10_0792</name>
</gene>
<dbReference type="OrthoDB" id="8565817at2"/>
<protein>
    <submittedName>
        <fullName evidence="2">Uncharacterized protein DUF2501</fullName>
    </submittedName>
</protein>
<dbReference type="Pfam" id="PF10696">
    <property type="entry name" value="DUF2501"/>
    <property type="match status" value="1"/>
</dbReference>
<dbReference type="InterPro" id="IPR019637">
    <property type="entry name" value="DUF2501"/>
</dbReference>
<dbReference type="NCBIfam" id="NF008664">
    <property type="entry name" value="PRK11667.1-2"/>
    <property type="match status" value="1"/>
</dbReference>
<dbReference type="AlphaFoldDB" id="A0A542D6Y0"/>
<sequence length="165" mass="16704">MSTKHRLLLALTMTTVMAAGSVQATGLMDSLNSAASELSKSSGTSGSGSGGMSLSSLSGLLNGGDKALSSDSMTNAAGILQYCVKNNLISGNGTEAVKDQLLGKLGITSSANAKSEDYQQGLGGLLNTGEGKTLDLNSLGTSQITEKVKHKACDLVLKQGKSFIS</sequence>
<proteinExistence type="predicted"/>
<name>A0A542D6Y0_SERFO</name>
<reference evidence="2" key="1">
    <citation type="submission" date="2019-06" db="EMBL/GenBank/DDBJ databases">
        <authorList>
            <person name="Deangelis K."/>
            <person name="Huntemann M."/>
            <person name="Clum A."/>
            <person name="Pillay M."/>
            <person name="Palaniappan K."/>
            <person name="Varghese N."/>
            <person name="Mikhailova N."/>
            <person name="Stamatis D."/>
            <person name="Reddy T."/>
            <person name="Daum C."/>
            <person name="Shapiro N."/>
            <person name="Ivanova N."/>
            <person name="Kyrpides N."/>
            <person name="Woyke T."/>
        </authorList>
    </citation>
    <scope>NUCLEOTIDE SEQUENCE [LARGE SCALE GENOMIC DNA]</scope>
    <source>
        <strain evidence="2">128R</strain>
    </source>
</reference>
<dbReference type="EMBL" id="VISQ01000001">
    <property type="protein sequence ID" value="TVZ68362.1"/>
    <property type="molecule type" value="Genomic_DNA"/>
</dbReference>
<evidence type="ECO:0000256" key="1">
    <source>
        <dbReference type="SAM" id="SignalP"/>
    </source>
</evidence>
<accession>A0A542D6Y0</accession>
<feature type="signal peptide" evidence="1">
    <location>
        <begin position="1"/>
        <end position="18"/>
    </location>
</feature>